<keyword evidence="5 8" id="KW-0812">Transmembrane</keyword>
<protein>
    <submittedName>
        <fullName evidence="9">C4-dicarboxylate transporter DcuC</fullName>
    </submittedName>
</protein>
<evidence type="ECO:0000256" key="4">
    <source>
        <dbReference type="ARBA" id="ARBA00022475"/>
    </source>
</evidence>
<feature type="transmembrane region" description="Helical" evidence="8">
    <location>
        <begin position="348"/>
        <end position="367"/>
    </location>
</feature>
<evidence type="ECO:0000256" key="3">
    <source>
        <dbReference type="ARBA" id="ARBA00022448"/>
    </source>
</evidence>
<feature type="transmembrane region" description="Helical" evidence="8">
    <location>
        <begin position="202"/>
        <end position="218"/>
    </location>
</feature>
<reference evidence="9" key="1">
    <citation type="journal article" date="2021" name="PeerJ">
        <title>Extensive microbial diversity within the chicken gut microbiome revealed by metagenomics and culture.</title>
        <authorList>
            <person name="Gilroy R."/>
            <person name="Ravi A."/>
            <person name="Getino M."/>
            <person name="Pursley I."/>
            <person name="Horton D.L."/>
            <person name="Alikhan N.F."/>
            <person name="Baker D."/>
            <person name="Gharbi K."/>
            <person name="Hall N."/>
            <person name="Watson M."/>
            <person name="Adriaenssens E.M."/>
            <person name="Foster-Nyarko E."/>
            <person name="Jarju S."/>
            <person name="Secka A."/>
            <person name="Antonio M."/>
            <person name="Oren A."/>
            <person name="Chaudhuri R.R."/>
            <person name="La Ragione R."/>
            <person name="Hildebrand F."/>
            <person name="Pallen M.J."/>
        </authorList>
    </citation>
    <scope>NUCLEOTIDE SEQUENCE</scope>
    <source>
        <strain evidence="9">CHK198-12963</strain>
    </source>
</reference>
<evidence type="ECO:0000256" key="8">
    <source>
        <dbReference type="SAM" id="Phobius"/>
    </source>
</evidence>
<feature type="transmembrane region" description="Helical" evidence="8">
    <location>
        <begin position="309"/>
        <end position="327"/>
    </location>
</feature>
<feature type="transmembrane region" description="Helical" evidence="8">
    <location>
        <begin position="74"/>
        <end position="93"/>
    </location>
</feature>
<keyword evidence="7 8" id="KW-0472">Membrane</keyword>
<evidence type="ECO:0000256" key="6">
    <source>
        <dbReference type="ARBA" id="ARBA00022989"/>
    </source>
</evidence>
<keyword evidence="4" id="KW-1003">Cell membrane</keyword>
<reference evidence="9" key="2">
    <citation type="submission" date="2021-04" db="EMBL/GenBank/DDBJ databases">
        <authorList>
            <person name="Gilroy R."/>
        </authorList>
    </citation>
    <scope>NUCLEOTIDE SEQUENCE</scope>
    <source>
        <strain evidence="9">CHK198-12963</strain>
    </source>
</reference>
<feature type="transmembrane region" description="Helical" evidence="8">
    <location>
        <begin position="139"/>
        <end position="156"/>
    </location>
</feature>
<keyword evidence="6 8" id="KW-1133">Transmembrane helix</keyword>
<dbReference type="EMBL" id="DWWB01000002">
    <property type="protein sequence ID" value="HJC65117.1"/>
    <property type="molecule type" value="Genomic_DNA"/>
</dbReference>
<dbReference type="Proteomes" id="UP000823863">
    <property type="component" value="Unassembled WGS sequence"/>
</dbReference>
<feature type="transmembrane region" description="Helical" evidence="8">
    <location>
        <begin position="405"/>
        <end position="424"/>
    </location>
</feature>
<sequence length="454" mass="48991">MQEILLVFFTLLAVVCAVIAILKKFNSRFAFIALGLIFMLIATWIKGTSVLGEDSTGSLVLDVFDVVRVKLKDTAGGIGATVMMGGAYVLFMNHIKASNVLANGAARLLKNFKLPYVLLSIVFIFGSVLKLFITSQVALGMLLMITLYPILIRLGVSKLSCVSAIIMCGFLDEGVNDSSAIFTSGVMEMTPFDYFITYEGRVGLITVLVMAIFLPLYFKKRDLKEFGGLVIDNSSTVTKEEDKRPGIYGILPIVPLALIIIFNFIPSVKMDVITANVIGFTVAFIFELIRRRHEVSAVSNMMTDVGLFMADYFNKVVAMIISAYIFSEGVKQLGGINIVAEKMAEIQGAGLLVTLLLCALIFLTGVLTGSGNAPFYAFGPLAPQLAQMLGLTPQSMVVPMHLAGSVGRTLSPFCAAVIAIPALADLEINDVIKRSVVPTIVATIVVLAAPQILW</sequence>
<feature type="transmembrane region" description="Helical" evidence="8">
    <location>
        <begin position="436"/>
        <end position="453"/>
    </location>
</feature>
<comment type="similarity">
    <text evidence="2">Belongs to the DcuC/DcuD transporter (TC 2.A.61) family.</text>
</comment>
<feature type="transmembrane region" description="Helical" evidence="8">
    <location>
        <begin position="6"/>
        <end position="22"/>
    </location>
</feature>
<evidence type="ECO:0000256" key="2">
    <source>
        <dbReference type="ARBA" id="ARBA00005275"/>
    </source>
</evidence>
<comment type="subcellular location">
    <subcellularLocation>
        <location evidence="1">Cell membrane</location>
        <topology evidence="1">Multi-pass membrane protein</topology>
    </subcellularLocation>
</comment>
<dbReference type="GO" id="GO:0005886">
    <property type="term" value="C:plasma membrane"/>
    <property type="evidence" value="ECO:0007669"/>
    <property type="project" value="UniProtKB-SubCell"/>
</dbReference>
<feature type="transmembrane region" description="Helical" evidence="8">
    <location>
        <begin position="114"/>
        <end position="133"/>
    </location>
</feature>
<feature type="transmembrane region" description="Helical" evidence="8">
    <location>
        <begin position="246"/>
        <end position="265"/>
    </location>
</feature>
<gene>
    <name evidence="9" type="primary">dcuC</name>
    <name evidence="9" type="ORF">H9931_00135</name>
</gene>
<evidence type="ECO:0000256" key="5">
    <source>
        <dbReference type="ARBA" id="ARBA00022692"/>
    </source>
</evidence>
<evidence type="ECO:0000256" key="7">
    <source>
        <dbReference type="ARBA" id="ARBA00023136"/>
    </source>
</evidence>
<evidence type="ECO:0000313" key="9">
    <source>
        <dbReference type="EMBL" id="HJC65117.1"/>
    </source>
</evidence>
<proteinExistence type="inferred from homology"/>
<dbReference type="GO" id="GO:0015556">
    <property type="term" value="F:C4-dicarboxylate transmembrane transporter activity"/>
    <property type="evidence" value="ECO:0007669"/>
    <property type="project" value="InterPro"/>
</dbReference>
<dbReference type="NCBIfam" id="TIGR00771">
    <property type="entry name" value="DcuC"/>
    <property type="match status" value="1"/>
</dbReference>
<dbReference type="PANTHER" id="PTHR42002:SF2">
    <property type="entry name" value="ANAEROBIC C4-DICARBOXYLATE TRANSPORTER DCUC-RELATED"/>
    <property type="match status" value="1"/>
</dbReference>
<comment type="caution">
    <text evidence="9">The sequence shown here is derived from an EMBL/GenBank/DDBJ whole genome shotgun (WGS) entry which is preliminary data.</text>
</comment>
<dbReference type="InterPro" id="IPR004669">
    <property type="entry name" value="C4_dicarb_anaerob_car"/>
</dbReference>
<dbReference type="InterPro" id="IPR018385">
    <property type="entry name" value="C4_dicarb_anaerob_car-like"/>
</dbReference>
<feature type="transmembrane region" description="Helical" evidence="8">
    <location>
        <begin position="272"/>
        <end position="289"/>
    </location>
</feature>
<keyword evidence="3" id="KW-0813">Transport</keyword>
<feature type="transmembrane region" description="Helical" evidence="8">
    <location>
        <begin position="29"/>
        <end position="45"/>
    </location>
</feature>
<dbReference type="NCBIfam" id="NF037994">
    <property type="entry name" value="DcuC_1"/>
    <property type="match status" value="1"/>
</dbReference>
<name>A0A9D2PSV7_9FIRM</name>
<dbReference type="AlphaFoldDB" id="A0A9D2PSV7"/>
<dbReference type="Pfam" id="PF03606">
    <property type="entry name" value="DcuC"/>
    <property type="match status" value="1"/>
</dbReference>
<evidence type="ECO:0000256" key="1">
    <source>
        <dbReference type="ARBA" id="ARBA00004651"/>
    </source>
</evidence>
<evidence type="ECO:0000313" key="10">
    <source>
        <dbReference type="Proteomes" id="UP000823863"/>
    </source>
</evidence>
<dbReference type="PANTHER" id="PTHR42002">
    <property type="entry name" value="ANAEROBIC C4-DICARBOXYLATE TRANSPORTER DCUC-RELATED"/>
    <property type="match status" value="1"/>
</dbReference>
<accession>A0A9D2PSV7</accession>
<organism evidence="9 10">
    <name type="scientific">Candidatus Enterocloster excrementigallinarum</name>
    <dbReference type="NCBI Taxonomy" id="2838558"/>
    <lineage>
        <taxon>Bacteria</taxon>
        <taxon>Bacillati</taxon>
        <taxon>Bacillota</taxon>
        <taxon>Clostridia</taxon>
        <taxon>Lachnospirales</taxon>
        <taxon>Lachnospiraceae</taxon>
        <taxon>Enterocloster</taxon>
    </lineage>
</organism>